<dbReference type="InterPro" id="IPR036188">
    <property type="entry name" value="FAD/NAD-bd_sf"/>
</dbReference>
<feature type="region of interest" description="Disordered" evidence="1">
    <location>
        <begin position="181"/>
        <end position="214"/>
    </location>
</feature>
<sequence length="214" mass="23817">MSLRRVPPIMRRQWGPLRLEWFARLFSYACDKNGDRLAQLMMHLIEGDIQGLFPADLPRWRARQEKHIPTIDRDGSLVRQLREGSILPHRGVQCLEPGKDGKVGVLFEGETHHREFSAVVLCTGYRTSLESQGALSRDAVRARAFFVGLGPEQRDLLPLQGIGREAQKTAALVADMLGLKMRQSGQSSSSKPGYEGYEHGAGAGPDKDGKDKDL</sequence>
<keyword evidence="3" id="KW-1185">Reference proteome</keyword>
<reference evidence="2" key="1">
    <citation type="submission" date="2021-02" db="EMBL/GenBank/DDBJ databases">
        <authorList>
            <person name="Dougan E. K."/>
            <person name="Rhodes N."/>
            <person name="Thang M."/>
            <person name="Chan C."/>
        </authorList>
    </citation>
    <scope>NUCLEOTIDE SEQUENCE</scope>
</reference>
<dbReference type="OrthoDB" id="66881at2759"/>
<name>A0A812VC88_9DINO</name>
<feature type="compositionally biased region" description="Basic and acidic residues" evidence="1">
    <location>
        <begin position="205"/>
        <end position="214"/>
    </location>
</feature>
<proteinExistence type="predicted"/>
<organism evidence="2 3">
    <name type="scientific">Symbiodinium natans</name>
    <dbReference type="NCBI Taxonomy" id="878477"/>
    <lineage>
        <taxon>Eukaryota</taxon>
        <taxon>Sar</taxon>
        <taxon>Alveolata</taxon>
        <taxon>Dinophyceae</taxon>
        <taxon>Suessiales</taxon>
        <taxon>Symbiodiniaceae</taxon>
        <taxon>Symbiodinium</taxon>
    </lineage>
</organism>
<evidence type="ECO:0000313" key="2">
    <source>
        <dbReference type="EMBL" id="CAE7610946.1"/>
    </source>
</evidence>
<protein>
    <submittedName>
        <fullName evidence="2">CER3 protein</fullName>
    </submittedName>
</protein>
<dbReference type="EMBL" id="CAJNDS010002826">
    <property type="protein sequence ID" value="CAE7610946.1"/>
    <property type="molecule type" value="Genomic_DNA"/>
</dbReference>
<gene>
    <name evidence="2" type="primary">CER3</name>
    <name evidence="2" type="ORF">SNAT2548_LOCUS34727</name>
</gene>
<evidence type="ECO:0000256" key="1">
    <source>
        <dbReference type="SAM" id="MobiDB-lite"/>
    </source>
</evidence>
<dbReference type="Gene3D" id="3.50.50.60">
    <property type="entry name" value="FAD/NAD(P)-binding domain"/>
    <property type="match status" value="1"/>
</dbReference>
<dbReference type="Proteomes" id="UP000604046">
    <property type="component" value="Unassembled WGS sequence"/>
</dbReference>
<comment type="caution">
    <text evidence="2">The sequence shown here is derived from an EMBL/GenBank/DDBJ whole genome shotgun (WGS) entry which is preliminary data.</text>
</comment>
<dbReference type="AlphaFoldDB" id="A0A812VC88"/>
<accession>A0A812VC88</accession>
<evidence type="ECO:0000313" key="3">
    <source>
        <dbReference type="Proteomes" id="UP000604046"/>
    </source>
</evidence>